<dbReference type="PANTHER" id="PTHR30524">
    <property type="entry name" value="MANNITOL-1-PHOSPHATE 5-DEHYDROGENASE"/>
    <property type="match status" value="1"/>
</dbReference>
<dbReference type="EMBL" id="FQUP01000005">
    <property type="protein sequence ID" value="SHG52037.1"/>
    <property type="molecule type" value="Genomic_DNA"/>
</dbReference>
<organism evidence="5 6">
    <name type="scientific">Kaistia soli DSM 19436</name>
    <dbReference type="NCBI Taxonomy" id="1122133"/>
    <lineage>
        <taxon>Bacteria</taxon>
        <taxon>Pseudomonadati</taxon>
        <taxon>Pseudomonadota</taxon>
        <taxon>Alphaproteobacteria</taxon>
        <taxon>Hyphomicrobiales</taxon>
        <taxon>Kaistiaceae</taxon>
        <taxon>Kaistia</taxon>
    </lineage>
</organism>
<evidence type="ECO:0000256" key="1">
    <source>
        <dbReference type="ARBA" id="ARBA00023002"/>
    </source>
</evidence>
<feature type="domain" description="Mannitol dehydrogenase N-terminal" evidence="3">
    <location>
        <begin position="6"/>
        <end position="222"/>
    </location>
</feature>
<reference evidence="5 6" key="1">
    <citation type="submission" date="2016-11" db="EMBL/GenBank/DDBJ databases">
        <authorList>
            <person name="Jaros S."/>
            <person name="Januszkiewicz K."/>
            <person name="Wedrychowicz H."/>
        </authorList>
    </citation>
    <scope>NUCLEOTIDE SEQUENCE [LARGE SCALE GENOMIC DNA]</scope>
    <source>
        <strain evidence="5 6">DSM 19436</strain>
    </source>
</reference>
<evidence type="ECO:0000256" key="2">
    <source>
        <dbReference type="ARBA" id="ARBA00023027"/>
    </source>
</evidence>
<keyword evidence="2" id="KW-0520">NAD</keyword>
<dbReference type="OrthoDB" id="271711at2"/>
<keyword evidence="1" id="KW-0560">Oxidoreductase</keyword>
<keyword evidence="6" id="KW-1185">Reference proteome</keyword>
<protein>
    <submittedName>
        <fullName evidence="5">Tagaturonate reductase</fullName>
    </submittedName>
</protein>
<dbReference type="STRING" id="1122133.SAMN02745157_4390"/>
<feature type="domain" description="Mannitol dehydrogenase C-terminal" evidence="4">
    <location>
        <begin position="245"/>
        <end position="340"/>
    </location>
</feature>
<gene>
    <name evidence="5" type="ORF">SAMN02745157_4390</name>
</gene>
<evidence type="ECO:0000259" key="4">
    <source>
        <dbReference type="Pfam" id="PF08125"/>
    </source>
</evidence>
<dbReference type="InterPro" id="IPR036291">
    <property type="entry name" value="NAD(P)-bd_dom_sf"/>
</dbReference>
<evidence type="ECO:0000313" key="5">
    <source>
        <dbReference type="EMBL" id="SHG52037.1"/>
    </source>
</evidence>
<dbReference type="SUPFAM" id="SSF51735">
    <property type="entry name" value="NAD(P)-binding Rossmann-fold domains"/>
    <property type="match status" value="1"/>
</dbReference>
<dbReference type="Pfam" id="PF08125">
    <property type="entry name" value="Mannitol_dh_C"/>
    <property type="match status" value="1"/>
</dbReference>
<dbReference type="PANTHER" id="PTHR30524:SF0">
    <property type="entry name" value="ALTRONATE OXIDOREDUCTASE-RELATED"/>
    <property type="match status" value="1"/>
</dbReference>
<dbReference type="GO" id="GO:0016491">
    <property type="term" value="F:oxidoreductase activity"/>
    <property type="evidence" value="ECO:0007669"/>
    <property type="project" value="UniProtKB-KW"/>
</dbReference>
<proteinExistence type="predicted"/>
<dbReference type="Proteomes" id="UP000184485">
    <property type="component" value="Unassembled WGS sequence"/>
</dbReference>
<dbReference type="Gene3D" id="3.40.50.720">
    <property type="entry name" value="NAD(P)-binding Rossmann-like Domain"/>
    <property type="match status" value="1"/>
</dbReference>
<dbReference type="InterPro" id="IPR013328">
    <property type="entry name" value="6PGD_dom2"/>
</dbReference>
<accession>A0A1M5KH16</accession>
<dbReference type="Pfam" id="PF01232">
    <property type="entry name" value="Mannitol_dh"/>
    <property type="match status" value="1"/>
</dbReference>
<sequence length="371" mass="40312">MTNGTIIQFGTSRFLQAHADLMLSEAREAGQPVGAVHVVETTGSPASRARIEAFKAGQPYPVRIRGLVDGRPVDVERRVSGVVDGLSARADIARLRDLFVGEATFVLSNTGDRGFDCPENPVPSLEAWTSFPELLTALLHARFSAGAGGLTILPCELVEKNGARLQAVVDQLARQGGLGEDFIAWLARDCIWVNSLVDRIVSAPIEPIGAIAEPYALWAIEQRSGLIPPAIHPDIQIVDDLGFIERRKLFLLNLGHTLLAEQWRSLGRPAGETVGEIIADPAIRAALESIMVEEVIPAFADHGEDVSGYWRTCLDRFGNPFLDHRIADIAQNHAAKIDRRAGGFVRWARQAQPGRAFPKLEAVFPELACAS</sequence>
<dbReference type="InterPro" id="IPR008927">
    <property type="entry name" value="6-PGluconate_DH-like_C_sf"/>
</dbReference>
<evidence type="ECO:0000259" key="3">
    <source>
        <dbReference type="Pfam" id="PF01232"/>
    </source>
</evidence>
<dbReference type="Gene3D" id="1.10.1040.10">
    <property type="entry name" value="N-(1-d-carboxylethyl)-l-norvaline Dehydrogenase, domain 2"/>
    <property type="match status" value="1"/>
</dbReference>
<dbReference type="RefSeq" id="WP_073057441.1">
    <property type="nucleotide sequence ID" value="NZ_FQUP01000005.1"/>
</dbReference>
<dbReference type="InterPro" id="IPR013118">
    <property type="entry name" value="Mannitol_DH_C"/>
</dbReference>
<evidence type="ECO:0000313" key="6">
    <source>
        <dbReference type="Proteomes" id="UP000184485"/>
    </source>
</evidence>
<name>A0A1M5KH16_9HYPH</name>
<dbReference type="AlphaFoldDB" id="A0A1M5KH16"/>
<dbReference type="SUPFAM" id="SSF48179">
    <property type="entry name" value="6-phosphogluconate dehydrogenase C-terminal domain-like"/>
    <property type="match status" value="1"/>
</dbReference>
<dbReference type="InterPro" id="IPR013131">
    <property type="entry name" value="Mannitol_DH_N"/>
</dbReference>